<dbReference type="AlphaFoldDB" id="A0A0F9J5D0"/>
<dbReference type="InterPro" id="IPR002831">
    <property type="entry name" value="Tscrpt_reg_TrmB_N"/>
</dbReference>
<dbReference type="InterPro" id="IPR051797">
    <property type="entry name" value="TrmB-like"/>
</dbReference>
<dbReference type="InterPro" id="IPR011991">
    <property type="entry name" value="ArsR-like_HTH"/>
</dbReference>
<accession>A0A0F9J5D0</accession>
<dbReference type="Gene3D" id="1.10.10.10">
    <property type="entry name" value="Winged helix-like DNA-binding domain superfamily/Winged helix DNA-binding domain"/>
    <property type="match status" value="1"/>
</dbReference>
<dbReference type="InterPro" id="IPR036390">
    <property type="entry name" value="WH_DNA-bd_sf"/>
</dbReference>
<organism evidence="3">
    <name type="scientific">marine sediment metagenome</name>
    <dbReference type="NCBI Taxonomy" id="412755"/>
    <lineage>
        <taxon>unclassified sequences</taxon>
        <taxon>metagenomes</taxon>
        <taxon>ecological metagenomes</taxon>
    </lineage>
</organism>
<dbReference type="Pfam" id="PF01978">
    <property type="entry name" value="TrmB"/>
    <property type="match status" value="1"/>
</dbReference>
<feature type="coiled-coil region" evidence="1">
    <location>
        <begin position="81"/>
        <end position="108"/>
    </location>
</feature>
<feature type="domain" description="Transcription regulator TrmB N-terminal" evidence="2">
    <location>
        <begin position="9"/>
        <end position="76"/>
    </location>
</feature>
<evidence type="ECO:0000259" key="2">
    <source>
        <dbReference type="Pfam" id="PF01978"/>
    </source>
</evidence>
<dbReference type="InterPro" id="IPR036388">
    <property type="entry name" value="WH-like_DNA-bd_sf"/>
</dbReference>
<dbReference type="PANTHER" id="PTHR34293:SF1">
    <property type="entry name" value="HTH-TYPE TRANSCRIPTIONAL REGULATOR TRMBL2"/>
    <property type="match status" value="1"/>
</dbReference>
<reference evidence="3" key="1">
    <citation type="journal article" date="2015" name="Nature">
        <title>Complex archaea that bridge the gap between prokaryotes and eukaryotes.</title>
        <authorList>
            <person name="Spang A."/>
            <person name="Saw J.H."/>
            <person name="Jorgensen S.L."/>
            <person name="Zaremba-Niedzwiedzka K."/>
            <person name="Martijn J."/>
            <person name="Lind A.E."/>
            <person name="van Eijk R."/>
            <person name="Schleper C."/>
            <person name="Guy L."/>
            <person name="Ettema T.J."/>
        </authorList>
    </citation>
    <scope>NUCLEOTIDE SEQUENCE</scope>
</reference>
<evidence type="ECO:0000313" key="3">
    <source>
        <dbReference type="EMBL" id="KKM27589.1"/>
    </source>
</evidence>
<gene>
    <name evidence="3" type="ORF">LCGC14_1573180</name>
</gene>
<name>A0A0F9J5D0_9ZZZZ</name>
<dbReference type="CDD" id="cd00090">
    <property type="entry name" value="HTH_ARSR"/>
    <property type="match status" value="1"/>
</dbReference>
<proteinExistence type="predicted"/>
<protein>
    <recommendedName>
        <fullName evidence="2">Transcription regulator TrmB N-terminal domain-containing protein</fullName>
    </recommendedName>
</protein>
<dbReference type="PANTHER" id="PTHR34293">
    <property type="entry name" value="HTH-TYPE TRANSCRIPTIONAL REGULATOR TRMBL2"/>
    <property type="match status" value="1"/>
</dbReference>
<comment type="caution">
    <text evidence="3">The sequence shown here is derived from an EMBL/GenBank/DDBJ whole genome shotgun (WGS) entry which is preliminary data.</text>
</comment>
<evidence type="ECO:0000256" key="1">
    <source>
        <dbReference type="SAM" id="Coils"/>
    </source>
</evidence>
<dbReference type="SUPFAM" id="SSF46785">
    <property type="entry name" value="Winged helix' DNA-binding domain"/>
    <property type="match status" value="1"/>
</dbReference>
<dbReference type="EMBL" id="LAZR01012292">
    <property type="protein sequence ID" value="KKM27589.1"/>
    <property type="molecule type" value="Genomic_DNA"/>
</dbReference>
<sequence length="341" mass="39424">MLKKYHPYLRDIGLSDLQIKLYDYIIENKSGAVIELKEELNLSYSQINYNLSVLEDMGLIFSTKSEKNKKFYRIDPKITLTKVLEARVKNFKKQIDKIEEKVNIEESLQGVCLKNVPFYHYSDLNLAVNNFFALIEKSTGEIVLSSLPPIFLKKIESVLYNAYLRGVQIKLYFSNSDFDSINNYFDLITDILSRVKLTIIQTKERTCQRARYNDILVNVGVILIDGKYLNSINFIDDDLFHFDGFYGPAIVEQSKQFMEIKTVEKQIKIEFPEPIQTILDVIKTKQPIMTRELSTQSRIGGGRLREVLNFLINEGIIKESEIKGATGKPRKEYSLASKLKI</sequence>
<keyword evidence="1" id="KW-0175">Coiled coil</keyword>